<sequence length="75" mass="8455">MSHHQKAGAIPLRHLQKSHDSFSLLDLEISRMEKPQNEESKSLNLQNCRHRNLPVIGSASIFSSSSFGSRLLDLK</sequence>
<reference evidence="1 2" key="1">
    <citation type="journal article" date="2018" name="Nat. Genet.">
        <title>The Rosa genome provides new insights in the design of modern roses.</title>
        <authorList>
            <person name="Bendahmane M."/>
        </authorList>
    </citation>
    <scope>NUCLEOTIDE SEQUENCE [LARGE SCALE GENOMIC DNA]</scope>
    <source>
        <strain evidence="2">cv. Old Blush</strain>
    </source>
</reference>
<evidence type="ECO:0000313" key="1">
    <source>
        <dbReference type="EMBL" id="PRQ21794.1"/>
    </source>
</evidence>
<protein>
    <submittedName>
        <fullName evidence="1">Uncharacterized protein</fullName>
    </submittedName>
</protein>
<dbReference type="Gramene" id="PRQ21794">
    <property type="protein sequence ID" value="PRQ21794"/>
    <property type="gene ID" value="RchiOBHm_Chr7g0243181"/>
</dbReference>
<name>A0A2P6PIQ2_ROSCH</name>
<organism evidence="1 2">
    <name type="scientific">Rosa chinensis</name>
    <name type="common">China rose</name>
    <dbReference type="NCBI Taxonomy" id="74649"/>
    <lineage>
        <taxon>Eukaryota</taxon>
        <taxon>Viridiplantae</taxon>
        <taxon>Streptophyta</taxon>
        <taxon>Embryophyta</taxon>
        <taxon>Tracheophyta</taxon>
        <taxon>Spermatophyta</taxon>
        <taxon>Magnoliopsida</taxon>
        <taxon>eudicotyledons</taxon>
        <taxon>Gunneridae</taxon>
        <taxon>Pentapetalae</taxon>
        <taxon>rosids</taxon>
        <taxon>fabids</taxon>
        <taxon>Rosales</taxon>
        <taxon>Rosaceae</taxon>
        <taxon>Rosoideae</taxon>
        <taxon>Rosoideae incertae sedis</taxon>
        <taxon>Rosa</taxon>
    </lineage>
</organism>
<evidence type="ECO:0000313" key="2">
    <source>
        <dbReference type="Proteomes" id="UP000238479"/>
    </source>
</evidence>
<proteinExistence type="predicted"/>
<dbReference type="EMBL" id="PDCK01000045">
    <property type="protein sequence ID" value="PRQ21794.1"/>
    <property type="molecule type" value="Genomic_DNA"/>
</dbReference>
<dbReference type="Proteomes" id="UP000238479">
    <property type="component" value="Chromosome 7"/>
</dbReference>
<comment type="caution">
    <text evidence="1">The sequence shown here is derived from an EMBL/GenBank/DDBJ whole genome shotgun (WGS) entry which is preliminary data.</text>
</comment>
<gene>
    <name evidence="1" type="ORF">RchiOBHm_Chr7g0243181</name>
</gene>
<keyword evidence="2" id="KW-1185">Reference proteome</keyword>
<dbReference type="AlphaFoldDB" id="A0A2P6PIQ2"/>
<accession>A0A2P6PIQ2</accession>